<dbReference type="GO" id="GO:0070181">
    <property type="term" value="F:small ribosomal subunit rRNA binding"/>
    <property type="evidence" value="ECO:0007669"/>
    <property type="project" value="TreeGrafter"/>
</dbReference>
<dbReference type="InterPro" id="IPR002583">
    <property type="entry name" value="Ribosomal_bS20"/>
</dbReference>
<dbReference type="GO" id="GO:0003735">
    <property type="term" value="F:structural constituent of ribosome"/>
    <property type="evidence" value="ECO:0007669"/>
    <property type="project" value="InterPro"/>
</dbReference>
<keyword evidence="6" id="KW-0934">Plastid</keyword>
<evidence type="ECO:0000313" key="6">
    <source>
        <dbReference type="EMBL" id="BBK20447.1"/>
    </source>
</evidence>
<keyword evidence="3" id="KW-0694">RNA-binding</keyword>
<comment type="similarity">
    <text evidence="1">Belongs to the bacterial ribosomal protein bS20 family.</text>
</comment>
<dbReference type="GO" id="GO:0005829">
    <property type="term" value="C:cytosol"/>
    <property type="evidence" value="ECO:0007669"/>
    <property type="project" value="TreeGrafter"/>
</dbReference>
<evidence type="ECO:0000256" key="1">
    <source>
        <dbReference type="ARBA" id="ARBA00007634"/>
    </source>
</evidence>
<dbReference type="GO" id="GO:0006412">
    <property type="term" value="P:translation"/>
    <property type="evidence" value="ECO:0007669"/>
    <property type="project" value="InterPro"/>
</dbReference>
<dbReference type="PANTHER" id="PTHR33398">
    <property type="entry name" value="30S RIBOSOMAL PROTEIN S20"/>
    <property type="match status" value="1"/>
</dbReference>
<keyword evidence="4 6" id="KW-0689">Ribosomal protein</keyword>
<dbReference type="Gene3D" id="1.20.58.110">
    <property type="entry name" value="Ribosomal protein S20"/>
    <property type="match status" value="1"/>
</dbReference>
<organism evidence="6">
    <name type="scientific">Cryptomonas sp. CCAC 1634B</name>
    <dbReference type="NCBI Taxonomy" id="2051848"/>
    <lineage>
        <taxon>Eukaryota</taxon>
        <taxon>Cryptophyceae</taxon>
        <taxon>Cryptomonadales</taxon>
        <taxon>Cryptomonadaceae</taxon>
        <taxon>Cryptomonas</taxon>
    </lineage>
</organism>
<reference evidence="6" key="1">
    <citation type="journal article" date="2020" name="Genome Biol. Evol.">
        <title>Comparative plastid genomics of Cryptomonas species reveals fine-scale genomic responses to loss of photosynthesis.</title>
        <authorList>
            <person name="Tanifuji G."/>
            <person name="Kamikawa R."/>
            <person name="Moore C.E."/>
            <person name="Mills T."/>
            <person name="Onodera N.T."/>
            <person name="Kashiyama Y."/>
            <person name="Archibald J.M."/>
            <person name="Inagaki Y."/>
            <person name="Hashimoto T."/>
        </authorList>
    </citation>
    <scope>NUCLEOTIDE SEQUENCE</scope>
    <source>
        <strain evidence="6">CCAC 1634 B</strain>
    </source>
</reference>
<sequence>MANIKSAHKRIGIADRNKLRNRVYRSTVKTILKKTLVILNNLEVADKVFIQSHVSLAYSSIDKAIQKGTMHPNTGNSKKALVAKHLRNRLTIGIS</sequence>
<evidence type="ECO:0000256" key="5">
    <source>
        <dbReference type="ARBA" id="ARBA00023274"/>
    </source>
</evidence>
<dbReference type="HAMAP" id="MF_00500">
    <property type="entry name" value="Ribosomal_bS20"/>
    <property type="match status" value="1"/>
</dbReference>
<name>A0A679C9U8_9CRYP</name>
<dbReference type="AlphaFoldDB" id="A0A679C9U8"/>
<dbReference type="Pfam" id="PF01649">
    <property type="entry name" value="Ribosomal_S20p"/>
    <property type="match status" value="1"/>
</dbReference>
<dbReference type="SUPFAM" id="SSF46992">
    <property type="entry name" value="Ribosomal protein S20"/>
    <property type="match status" value="1"/>
</dbReference>
<protein>
    <submittedName>
        <fullName evidence="6">Ribosomal protein S20</fullName>
    </submittedName>
</protein>
<geneLocation type="plastid" evidence="6"/>
<accession>A0A679C9U8</accession>
<evidence type="ECO:0000256" key="4">
    <source>
        <dbReference type="ARBA" id="ARBA00022980"/>
    </source>
</evidence>
<dbReference type="InterPro" id="IPR036510">
    <property type="entry name" value="Ribosomal_bS20_sf"/>
</dbReference>
<proteinExistence type="inferred from homology"/>
<gene>
    <name evidence="6" type="primary">rps20</name>
    <name evidence="6" type="ORF">CryM1634B_p012</name>
</gene>
<evidence type="ECO:0000256" key="3">
    <source>
        <dbReference type="ARBA" id="ARBA00022884"/>
    </source>
</evidence>
<dbReference type="PANTHER" id="PTHR33398:SF1">
    <property type="entry name" value="SMALL RIBOSOMAL SUBUNIT PROTEIN BS20C"/>
    <property type="match status" value="1"/>
</dbReference>
<dbReference type="GO" id="GO:0015935">
    <property type="term" value="C:small ribosomal subunit"/>
    <property type="evidence" value="ECO:0007669"/>
    <property type="project" value="TreeGrafter"/>
</dbReference>
<keyword evidence="5" id="KW-0687">Ribonucleoprotein</keyword>
<dbReference type="NCBIfam" id="TIGR00029">
    <property type="entry name" value="S20"/>
    <property type="match status" value="1"/>
</dbReference>
<dbReference type="EMBL" id="LC484193">
    <property type="protein sequence ID" value="BBK20447.1"/>
    <property type="molecule type" value="Genomic_DNA"/>
</dbReference>
<keyword evidence="2" id="KW-0699">rRNA-binding</keyword>
<evidence type="ECO:0000256" key="2">
    <source>
        <dbReference type="ARBA" id="ARBA00022730"/>
    </source>
</evidence>